<accession>A0A1J1I586</accession>
<keyword evidence="1" id="KW-0812">Transmembrane</keyword>
<name>A0A1J1I586_9DIPT</name>
<dbReference type="AlphaFoldDB" id="A0A1J1I586"/>
<protein>
    <submittedName>
        <fullName evidence="2">CLUMA_CG008849, isoform A</fullName>
    </submittedName>
</protein>
<sequence length="140" mass="15952">MRKKRKRKKGDTTLKSQTKTAVLCRSEQTDESCEPHLVVQWQIQFFLFLVAMMLFVLLLLFHVAVPIHTIQLKLNYIGLNSTSSSLPLALTVHYFYVCKLGNGALCQDPSKVDRIGLSVIKFYLIATLRSERTSTKTKTC</sequence>
<organism evidence="2 3">
    <name type="scientific">Clunio marinus</name>
    <dbReference type="NCBI Taxonomy" id="568069"/>
    <lineage>
        <taxon>Eukaryota</taxon>
        <taxon>Metazoa</taxon>
        <taxon>Ecdysozoa</taxon>
        <taxon>Arthropoda</taxon>
        <taxon>Hexapoda</taxon>
        <taxon>Insecta</taxon>
        <taxon>Pterygota</taxon>
        <taxon>Neoptera</taxon>
        <taxon>Endopterygota</taxon>
        <taxon>Diptera</taxon>
        <taxon>Nematocera</taxon>
        <taxon>Chironomoidea</taxon>
        <taxon>Chironomidae</taxon>
        <taxon>Clunio</taxon>
    </lineage>
</organism>
<keyword evidence="1" id="KW-0472">Membrane</keyword>
<evidence type="ECO:0000313" key="2">
    <source>
        <dbReference type="EMBL" id="CRK95347.1"/>
    </source>
</evidence>
<keyword evidence="3" id="KW-1185">Reference proteome</keyword>
<gene>
    <name evidence="2" type="ORF">CLUMA_CG008849</name>
</gene>
<feature type="transmembrane region" description="Helical" evidence="1">
    <location>
        <begin position="45"/>
        <end position="65"/>
    </location>
</feature>
<evidence type="ECO:0000256" key="1">
    <source>
        <dbReference type="SAM" id="Phobius"/>
    </source>
</evidence>
<dbReference type="Proteomes" id="UP000183832">
    <property type="component" value="Unassembled WGS sequence"/>
</dbReference>
<dbReference type="EMBL" id="CVRI01000041">
    <property type="protein sequence ID" value="CRK95347.1"/>
    <property type="molecule type" value="Genomic_DNA"/>
</dbReference>
<reference evidence="2 3" key="1">
    <citation type="submission" date="2015-04" db="EMBL/GenBank/DDBJ databases">
        <authorList>
            <person name="Syromyatnikov M.Y."/>
            <person name="Popov V.N."/>
        </authorList>
    </citation>
    <scope>NUCLEOTIDE SEQUENCE [LARGE SCALE GENOMIC DNA]</scope>
</reference>
<proteinExistence type="predicted"/>
<keyword evidence="1" id="KW-1133">Transmembrane helix</keyword>
<evidence type="ECO:0000313" key="3">
    <source>
        <dbReference type="Proteomes" id="UP000183832"/>
    </source>
</evidence>